<dbReference type="PANTHER" id="PTHR38436:SF1">
    <property type="entry name" value="ESTER CYCLASE"/>
    <property type="match status" value="1"/>
</dbReference>
<dbReference type="InterPro" id="IPR032710">
    <property type="entry name" value="NTF2-like_dom_sf"/>
</dbReference>
<keyword evidence="1" id="KW-0732">Signal</keyword>
<feature type="domain" description="SnoaL-like" evidence="2">
    <location>
        <begin position="55"/>
        <end position="156"/>
    </location>
</feature>
<dbReference type="InterPro" id="IPR009959">
    <property type="entry name" value="Cyclase_SnoaL-like"/>
</dbReference>
<protein>
    <submittedName>
        <fullName evidence="3">SnoaL-like aldol condensation-catalyzing enzyme</fullName>
    </submittedName>
</protein>
<feature type="signal peptide" evidence="1">
    <location>
        <begin position="1"/>
        <end position="23"/>
    </location>
</feature>
<evidence type="ECO:0000259" key="2">
    <source>
        <dbReference type="Pfam" id="PF12680"/>
    </source>
</evidence>
<dbReference type="EMBL" id="JAVDUU010000004">
    <property type="protein sequence ID" value="MDR6944812.1"/>
    <property type="molecule type" value="Genomic_DNA"/>
</dbReference>
<accession>A0ABU1THB6</accession>
<dbReference type="Gene3D" id="3.10.450.50">
    <property type="match status" value="1"/>
</dbReference>
<comment type="caution">
    <text evidence="3">The sequence shown here is derived from an EMBL/GenBank/DDBJ whole genome shotgun (WGS) entry which is preliminary data.</text>
</comment>
<proteinExistence type="predicted"/>
<organism evidence="3 4">
    <name type="scientific">Mucilaginibacter pocheonensis</name>
    <dbReference type="NCBI Taxonomy" id="398050"/>
    <lineage>
        <taxon>Bacteria</taxon>
        <taxon>Pseudomonadati</taxon>
        <taxon>Bacteroidota</taxon>
        <taxon>Sphingobacteriia</taxon>
        <taxon>Sphingobacteriales</taxon>
        <taxon>Sphingobacteriaceae</taxon>
        <taxon>Mucilaginibacter</taxon>
    </lineage>
</organism>
<gene>
    <name evidence="3" type="ORF">J2W55_004672</name>
</gene>
<evidence type="ECO:0000313" key="3">
    <source>
        <dbReference type="EMBL" id="MDR6944812.1"/>
    </source>
</evidence>
<feature type="chain" id="PRO_5047218731" evidence="1">
    <location>
        <begin position="24"/>
        <end position="165"/>
    </location>
</feature>
<evidence type="ECO:0000313" key="4">
    <source>
        <dbReference type="Proteomes" id="UP001247620"/>
    </source>
</evidence>
<dbReference type="Proteomes" id="UP001247620">
    <property type="component" value="Unassembled WGS sequence"/>
</dbReference>
<name>A0ABU1THB6_9SPHI</name>
<reference evidence="3 4" key="1">
    <citation type="submission" date="2023-07" db="EMBL/GenBank/DDBJ databases">
        <title>Sorghum-associated microbial communities from plants grown in Nebraska, USA.</title>
        <authorList>
            <person name="Schachtman D."/>
        </authorList>
    </citation>
    <scope>NUCLEOTIDE SEQUENCE [LARGE SCALE GENOMIC DNA]</scope>
    <source>
        <strain evidence="3 4">3262</strain>
    </source>
</reference>
<dbReference type="SUPFAM" id="SSF54427">
    <property type="entry name" value="NTF2-like"/>
    <property type="match status" value="1"/>
</dbReference>
<dbReference type="PANTHER" id="PTHR38436">
    <property type="entry name" value="POLYKETIDE CYCLASE SNOAL-LIKE DOMAIN"/>
    <property type="match status" value="1"/>
</dbReference>
<dbReference type="RefSeq" id="WP_310101654.1">
    <property type="nucleotide sequence ID" value="NZ_JAVDUU010000004.1"/>
</dbReference>
<dbReference type="InterPro" id="IPR037401">
    <property type="entry name" value="SnoaL-like"/>
</dbReference>
<dbReference type="Pfam" id="PF12680">
    <property type="entry name" value="SnoaL_2"/>
    <property type="match status" value="1"/>
</dbReference>
<sequence>MMNKYIIAIAVVLATLVTNRAFAQLPVIPLANQKSLLQSGDPKLAANKKLVYDCWREVLEAGHLELADKYLAESYMQHNPNVPTGRKGFVELFSKFAKPRPIVDTIKAPVVAIVAEGDLVVISFAAKLPEPTDSTKTYTTTWCDMFRIENGKLAEHWDGAQKTKN</sequence>
<keyword evidence="4" id="KW-1185">Reference proteome</keyword>
<evidence type="ECO:0000256" key="1">
    <source>
        <dbReference type="SAM" id="SignalP"/>
    </source>
</evidence>